<feature type="transmembrane region" description="Helical" evidence="1">
    <location>
        <begin position="32"/>
        <end position="54"/>
    </location>
</feature>
<gene>
    <name evidence="2" type="ORF">DJ90_203</name>
    <name evidence="3" type="ORF">GNQ08_12465</name>
</gene>
<keyword evidence="1" id="KW-0472">Membrane</keyword>
<proteinExistence type="predicted"/>
<keyword evidence="4" id="KW-1185">Reference proteome</keyword>
<feature type="transmembrane region" description="Helical" evidence="1">
    <location>
        <begin position="114"/>
        <end position="131"/>
    </location>
</feature>
<dbReference type="OrthoDB" id="1779735at2"/>
<dbReference type="PATRIC" id="fig|44252.3.peg.4471"/>
<dbReference type="Proteomes" id="UP000029278">
    <property type="component" value="Unassembled WGS sequence"/>
</dbReference>
<dbReference type="STRING" id="44252.DJ90_203"/>
<dbReference type="EMBL" id="JMQA01000038">
    <property type="protein sequence ID" value="KFN05818.1"/>
    <property type="molecule type" value="Genomic_DNA"/>
</dbReference>
<feature type="transmembrane region" description="Helical" evidence="1">
    <location>
        <begin position="91"/>
        <end position="108"/>
    </location>
</feature>
<dbReference type="GeneID" id="77009255"/>
<evidence type="ECO:0000313" key="3">
    <source>
        <dbReference type="EMBL" id="MUG23219.1"/>
    </source>
</evidence>
<dbReference type="InterPro" id="IPR019235">
    <property type="entry name" value="DUF2178_TM"/>
</dbReference>
<accession>A0A090Z618</accession>
<dbReference type="Proteomes" id="UP000442469">
    <property type="component" value="Unassembled WGS sequence"/>
</dbReference>
<evidence type="ECO:0000313" key="2">
    <source>
        <dbReference type="EMBL" id="KFN05818.1"/>
    </source>
</evidence>
<dbReference type="Pfam" id="PF09946">
    <property type="entry name" value="DUF2178"/>
    <property type="match status" value="1"/>
</dbReference>
<feature type="transmembrane region" description="Helical" evidence="1">
    <location>
        <begin position="7"/>
        <end position="26"/>
    </location>
</feature>
<keyword evidence="1" id="KW-0812">Transmembrane</keyword>
<keyword evidence="1" id="KW-1133">Transmembrane helix</keyword>
<protein>
    <submittedName>
        <fullName evidence="2">Putative membrane protein</fullName>
    </submittedName>
</protein>
<reference evidence="2 4" key="1">
    <citation type="submission" date="2014-04" db="EMBL/GenBank/DDBJ databases">
        <authorList>
            <person name="Bishop-Lilly K.A."/>
            <person name="Broomall S.M."/>
            <person name="Chain P.S."/>
            <person name="Chertkov O."/>
            <person name="Coyne S.R."/>
            <person name="Daligault H.E."/>
            <person name="Davenport K.W."/>
            <person name="Erkkila T."/>
            <person name="Frey K.G."/>
            <person name="Gibbons H.S."/>
            <person name="Gu W."/>
            <person name="Jaissle J."/>
            <person name="Johnson S.L."/>
            <person name="Koroleva G.I."/>
            <person name="Ladner J.T."/>
            <person name="Lo C.-C."/>
            <person name="Minogue T.D."/>
            <person name="Munk C."/>
            <person name="Palacios G.F."/>
            <person name="Redden C.L."/>
            <person name="Rosenzweig C.N."/>
            <person name="Scholz M.B."/>
            <person name="Teshima H."/>
            <person name="Xu Y."/>
        </authorList>
    </citation>
    <scope>NUCLEOTIDE SEQUENCE [LARGE SCALE GENOMIC DNA]</scope>
    <source>
        <strain evidence="2 4">8244</strain>
    </source>
</reference>
<organism evidence="2 4">
    <name type="scientific">Paenibacillus macerans</name>
    <name type="common">Bacillus macerans</name>
    <dbReference type="NCBI Taxonomy" id="44252"/>
    <lineage>
        <taxon>Bacteria</taxon>
        <taxon>Bacillati</taxon>
        <taxon>Bacillota</taxon>
        <taxon>Bacilli</taxon>
        <taxon>Bacillales</taxon>
        <taxon>Paenibacillaceae</taxon>
        <taxon>Paenibacillus</taxon>
    </lineage>
</organism>
<dbReference type="AlphaFoldDB" id="A0A090Z618"/>
<dbReference type="EMBL" id="WNZZ01000007">
    <property type="protein sequence ID" value="MUG23219.1"/>
    <property type="molecule type" value="Genomic_DNA"/>
</dbReference>
<dbReference type="HOGENOM" id="CLU_149214_0_0_9"/>
<evidence type="ECO:0000256" key="1">
    <source>
        <dbReference type="SAM" id="Phobius"/>
    </source>
</evidence>
<reference evidence="3 5" key="2">
    <citation type="submission" date="2019-11" db="EMBL/GenBank/DDBJ databases">
        <title>Draft genome sequences of five Paenibacillus species of dairy origin.</title>
        <authorList>
            <person name="Olajide A.M."/>
            <person name="Chen S."/>
            <person name="Lapointe G."/>
        </authorList>
    </citation>
    <scope>NUCLEOTIDE SEQUENCE [LARGE SCALE GENOMIC DNA]</scope>
    <source>
        <strain evidence="3 5">3CT49</strain>
    </source>
</reference>
<evidence type="ECO:0000313" key="5">
    <source>
        <dbReference type="Proteomes" id="UP000442469"/>
    </source>
</evidence>
<name>A0A090Z618_PAEMA</name>
<evidence type="ECO:0000313" key="4">
    <source>
        <dbReference type="Proteomes" id="UP000029278"/>
    </source>
</evidence>
<comment type="caution">
    <text evidence="2">The sequence shown here is derived from an EMBL/GenBank/DDBJ whole genome shotgun (WGS) entry which is preliminary data.</text>
</comment>
<dbReference type="RefSeq" id="WP_036625664.1">
    <property type="nucleotide sequence ID" value="NZ_BGML01000002.1"/>
</dbReference>
<sequence>MKIKASVYIAALIAGICCIAASFGFKSEEVKAVSGMLVGVGAGLIGMSVAQLYMKRFESRNPELVKQTEIEISDERNTMIRYRAKAKAGDITHWLIMGIAYMTILISAPLWVTLAVVAVFLLHTAIGLYYMNKYQKEM</sequence>